<proteinExistence type="predicted"/>
<protein>
    <recommendedName>
        <fullName evidence="2">DUF6924 domain-containing protein</fullName>
    </recommendedName>
</protein>
<keyword evidence="4" id="KW-1185">Reference proteome</keyword>
<sequence length="188" mass="20529">MSVDLTLPVSSSPAIDPYKDLPDPLLPFALFVHVKLSDGEEELAAIEEACNSQTEGNTAVRRAPRHDFAGQPLRAALTEHLDNLIVTRRFDPFYFVAVVDENWREKGVVIVAMDDGAGDDDEEEEGGNHPRACQIDQLRVPPEDVGLVLVNLQIANVDWAGFKEEYGGEGDDENGDQGPSTEKPADST</sequence>
<feature type="region of interest" description="Disordered" evidence="1">
    <location>
        <begin position="163"/>
        <end position="188"/>
    </location>
</feature>
<dbReference type="EMBL" id="JAQQWM010000005">
    <property type="protein sequence ID" value="KAK8063202.1"/>
    <property type="molecule type" value="Genomic_DNA"/>
</dbReference>
<evidence type="ECO:0000259" key="2">
    <source>
        <dbReference type="Pfam" id="PF21962"/>
    </source>
</evidence>
<accession>A0ABR1UX02</accession>
<evidence type="ECO:0000256" key="1">
    <source>
        <dbReference type="SAM" id="MobiDB-lite"/>
    </source>
</evidence>
<evidence type="ECO:0000313" key="3">
    <source>
        <dbReference type="EMBL" id="KAK8063202.1"/>
    </source>
</evidence>
<dbReference type="Pfam" id="PF21962">
    <property type="entry name" value="DUF6924"/>
    <property type="match status" value="1"/>
</dbReference>
<gene>
    <name evidence="3" type="ORF">PG996_007854</name>
</gene>
<reference evidence="3 4" key="1">
    <citation type="submission" date="2023-01" db="EMBL/GenBank/DDBJ databases">
        <title>Analysis of 21 Apiospora genomes using comparative genomics revels a genus with tremendous synthesis potential of carbohydrate active enzymes and secondary metabolites.</title>
        <authorList>
            <person name="Sorensen T."/>
        </authorList>
    </citation>
    <scope>NUCLEOTIDE SEQUENCE [LARGE SCALE GENOMIC DNA]</scope>
    <source>
        <strain evidence="3 4">CBS 83171</strain>
    </source>
</reference>
<dbReference type="InterPro" id="IPR053832">
    <property type="entry name" value="DUF6924"/>
</dbReference>
<evidence type="ECO:0000313" key="4">
    <source>
        <dbReference type="Proteomes" id="UP001446871"/>
    </source>
</evidence>
<organism evidence="3 4">
    <name type="scientific">Apiospora saccharicola</name>
    <dbReference type="NCBI Taxonomy" id="335842"/>
    <lineage>
        <taxon>Eukaryota</taxon>
        <taxon>Fungi</taxon>
        <taxon>Dikarya</taxon>
        <taxon>Ascomycota</taxon>
        <taxon>Pezizomycotina</taxon>
        <taxon>Sordariomycetes</taxon>
        <taxon>Xylariomycetidae</taxon>
        <taxon>Amphisphaeriales</taxon>
        <taxon>Apiosporaceae</taxon>
        <taxon>Apiospora</taxon>
    </lineage>
</organism>
<name>A0ABR1UX02_9PEZI</name>
<dbReference type="Proteomes" id="UP001446871">
    <property type="component" value="Unassembled WGS sequence"/>
</dbReference>
<feature type="domain" description="DUF6924" evidence="2">
    <location>
        <begin position="83"/>
        <end position="170"/>
    </location>
</feature>
<comment type="caution">
    <text evidence="3">The sequence shown here is derived from an EMBL/GenBank/DDBJ whole genome shotgun (WGS) entry which is preliminary data.</text>
</comment>